<dbReference type="GO" id="GO:0005381">
    <property type="term" value="F:iron ion transmembrane transporter activity"/>
    <property type="evidence" value="ECO:0007669"/>
    <property type="project" value="UniProtKB-UniRule"/>
</dbReference>
<proteinExistence type="inferred from homology"/>
<keyword evidence="7" id="KW-0406">Ion transport</keyword>
<feature type="transmembrane region" description="Helical" evidence="7">
    <location>
        <begin position="78"/>
        <end position="101"/>
    </location>
</feature>
<dbReference type="GO" id="GO:0016020">
    <property type="term" value="C:membrane"/>
    <property type="evidence" value="ECO:0007669"/>
    <property type="project" value="UniProtKB-SubCell"/>
</dbReference>
<dbReference type="EMBL" id="CAEY01001109">
    <property type="status" value="NOT_ANNOTATED_CDS"/>
    <property type="molecule type" value="Genomic_DNA"/>
</dbReference>
<evidence type="ECO:0000313" key="8">
    <source>
        <dbReference type="EnsemblMetazoa" id="tetur03g01360.1"/>
    </source>
</evidence>
<evidence type="ECO:0000313" key="9">
    <source>
        <dbReference type="Proteomes" id="UP000015104"/>
    </source>
</evidence>
<dbReference type="SUPFAM" id="SSF103473">
    <property type="entry name" value="MFS general substrate transporter"/>
    <property type="match status" value="1"/>
</dbReference>
<dbReference type="HOGENOM" id="CLU_020370_1_0_1"/>
<protein>
    <recommendedName>
        <fullName evidence="7">Solute carrier family 40 member</fullName>
    </recommendedName>
</protein>
<comment type="subcellular location">
    <subcellularLocation>
        <location evidence="1 7">Membrane</location>
        <topology evidence="1 7">Multi-pass membrane protein</topology>
    </subcellularLocation>
</comment>
<dbReference type="AlphaFoldDB" id="T1JYS1"/>
<keyword evidence="4 7" id="KW-0812">Transmembrane</keyword>
<feature type="transmembrane region" description="Helical" evidence="7">
    <location>
        <begin position="172"/>
        <end position="195"/>
    </location>
</feature>
<dbReference type="PANTHER" id="PTHR11660:SF57">
    <property type="entry name" value="SOLUTE CARRIER FAMILY 40 MEMBER"/>
    <property type="match status" value="1"/>
</dbReference>
<feature type="transmembrane region" description="Helical" evidence="7">
    <location>
        <begin position="321"/>
        <end position="339"/>
    </location>
</feature>
<feature type="transmembrane region" description="Helical" evidence="7">
    <location>
        <begin position="44"/>
        <end position="66"/>
    </location>
</feature>
<dbReference type="PANTHER" id="PTHR11660">
    <property type="entry name" value="SOLUTE CARRIER FAMILY 40 MEMBER"/>
    <property type="match status" value="1"/>
</dbReference>
<feature type="transmembrane region" description="Helical" evidence="7">
    <location>
        <begin position="116"/>
        <end position="136"/>
    </location>
</feature>
<evidence type="ECO:0000256" key="2">
    <source>
        <dbReference type="ARBA" id="ARBA00006279"/>
    </source>
</evidence>
<comment type="similarity">
    <text evidence="2 7">Belongs to the ferroportin (FP) (TC 2.A.100) family. SLC40A subfamily.</text>
</comment>
<name>T1JYS1_TETUR</name>
<organism evidence="8 9">
    <name type="scientific">Tetranychus urticae</name>
    <name type="common">Two-spotted spider mite</name>
    <dbReference type="NCBI Taxonomy" id="32264"/>
    <lineage>
        <taxon>Eukaryota</taxon>
        <taxon>Metazoa</taxon>
        <taxon>Ecdysozoa</taxon>
        <taxon>Arthropoda</taxon>
        <taxon>Chelicerata</taxon>
        <taxon>Arachnida</taxon>
        <taxon>Acari</taxon>
        <taxon>Acariformes</taxon>
        <taxon>Trombidiformes</taxon>
        <taxon>Prostigmata</taxon>
        <taxon>Eleutherengona</taxon>
        <taxon>Raphignathae</taxon>
        <taxon>Tetranychoidea</taxon>
        <taxon>Tetranychidae</taxon>
        <taxon>Tetranychus</taxon>
    </lineage>
</organism>
<feature type="transmembrane region" description="Helical" evidence="7">
    <location>
        <begin position="258"/>
        <end position="278"/>
    </location>
</feature>
<evidence type="ECO:0000256" key="7">
    <source>
        <dbReference type="RuleBase" id="RU365065"/>
    </source>
</evidence>
<keyword evidence="5 7" id="KW-1133">Transmembrane helix</keyword>
<evidence type="ECO:0000256" key="5">
    <source>
        <dbReference type="ARBA" id="ARBA00022989"/>
    </source>
</evidence>
<dbReference type="Proteomes" id="UP000015104">
    <property type="component" value="Unassembled WGS sequence"/>
</dbReference>
<reference evidence="9" key="1">
    <citation type="submission" date="2011-08" db="EMBL/GenBank/DDBJ databases">
        <authorList>
            <person name="Rombauts S."/>
        </authorList>
    </citation>
    <scope>NUCLEOTIDE SEQUENCE</scope>
    <source>
        <strain evidence="9">London</strain>
    </source>
</reference>
<keyword evidence="9" id="KW-1185">Reference proteome</keyword>
<accession>T1JYS1</accession>
<evidence type="ECO:0000256" key="1">
    <source>
        <dbReference type="ARBA" id="ARBA00004141"/>
    </source>
</evidence>
<dbReference type="Pfam" id="PF06963">
    <property type="entry name" value="FPN1"/>
    <property type="match status" value="1"/>
</dbReference>
<dbReference type="InterPro" id="IPR009716">
    <property type="entry name" value="Ferroportin-1"/>
</dbReference>
<dbReference type="eggNOG" id="KOG2601">
    <property type="taxonomic scope" value="Eukaryota"/>
</dbReference>
<evidence type="ECO:0000256" key="3">
    <source>
        <dbReference type="ARBA" id="ARBA00022448"/>
    </source>
</evidence>
<keyword evidence="6 7" id="KW-0472">Membrane</keyword>
<evidence type="ECO:0000256" key="6">
    <source>
        <dbReference type="ARBA" id="ARBA00023136"/>
    </source>
</evidence>
<feature type="transmembrane region" description="Helical" evidence="7">
    <location>
        <begin position="351"/>
        <end position="369"/>
    </location>
</feature>
<dbReference type="InterPro" id="IPR036259">
    <property type="entry name" value="MFS_trans_sf"/>
</dbReference>
<dbReference type="EnsemblMetazoa" id="tetur03g01360.1">
    <property type="protein sequence ID" value="tetur03g01360.1"/>
    <property type="gene ID" value="tetur03g01360"/>
</dbReference>
<feature type="transmembrane region" description="Helical" evidence="7">
    <location>
        <begin position="287"/>
        <end position="309"/>
    </location>
</feature>
<keyword evidence="3 7" id="KW-0813">Transport</keyword>
<feature type="transmembrane region" description="Helical" evidence="7">
    <location>
        <begin position="418"/>
        <end position="441"/>
    </location>
</feature>
<comment type="function">
    <text evidence="7">May be involved in iron transport and iron homeostasis.</text>
</comment>
<evidence type="ECO:0000256" key="4">
    <source>
        <dbReference type="ARBA" id="ARBA00022692"/>
    </source>
</evidence>
<reference evidence="8" key="2">
    <citation type="submission" date="2015-06" db="UniProtKB">
        <authorList>
            <consortium name="EnsemblMetazoa"/>
        </authorList>
    </citation>
    <scope>IDENTIFICATION</scope>
</reference>
<sequence length="470" mass="51703">MRSLVKDDLFLGGYSRYIQNAMSGDRCWEFAIGLYLIKLNPDSLLLSALHGILASSLTIIIVPYLGRWISKAPRLKEVAVFLFVQNFCVFISATFVAFYFIGDDILGPSLNRIADRFAPCILVIFSALAQVFSYGYTLSLEKDWIIVISKNGGNLSELNATLRRIDLIMKTIAPLIVGFIMEWSSLASALFLMFFNVVSGLLEYLIMVKIYKLVPELAKDKRLTTVGSDLAIENSTKNKVTFIESIVSYLKYFGLPGISFGLIYLSVLGFDSITVGFIKSQGVTESVIGIISVLGAVTGIIGTIFFQSMVKHSNLNAISTIGYFMDLIPLTLCLIIVFAPSHLLGVKLFKYDLSIVLFLAGITLSRIGLWSADLATNQLIQTTTPNPPLIGGIQNSVNTSAELIKFIITAILSSVSQFYILILVSYGSILIATLISIFYTINCLKKLKTKSIIVDKDMPNISRTVADTVV</sequence>
<comment type="caution">
    <text evidence="7">Lacks conserved residue(s) required for the propagation of feature annotation.</text>
</comment>